<comment type="caution">
    <text evidence="2">The sequence shown here is derived from an EMBL/GenBank/DDBJ whole genome shotgun (WGS) entry which is preliminary data.</text>
</comment>
<name>A0A178UT02_ARATH</name>
<feature type="region of interest" description="Disordered" evidence="1">
    <location>
        <begin position="227"/>
        <end position="247"/>
    </location>
</feature>
<dbReference type="AlphaFoldDB" id="A0A178UT02"/>
<sequence length="251" mass="26842">MPKKKKSVRPSWPPIPSKFFRVLAVSSAPGSSVSSVPDSVLFCVGADASSTLVEMNRVRPSSPKVLGSMLELCQDIVPLTSFDLVEVLDKSVKLPEARISSEIAVPVSENSSIGTVELGQGCSKPLMKKLPFKKDLPSGSKEVQIPVISLPTSQEAQRGIMLESSIEDQKTTTTQAKSKRRRSRSKKRSASLPPASIGPLGIQKGVKEGKSDRLAVVAKPKWIVKADVKRPGTASQPTLSSPTIIDASCEL</sequence>
<dbReference type="ExpressionAtlas" id="A0A178UT02">
    <property type="expression patterns" value="differential"/>
</dbReference>
<evidence type="ECO:0000256" key="1">
    <source>
        <dbReference type="SAM" id="MobiDB-lite"/>
    </source>
</evidence>
<protein>
    <submittedName>
        <fullName evidence="2">Uncharacterized protein</fullName>
    </submittedName>
</protein>
<evidence type="ECO:0000313" key="2">
    <source>
        <dbReference type="EMBL" id="OAO95851.1"/>
    </source>
</evidence>
<feature type="compositionally biased region" description="Polar residues" evidence="1">
    <location>
        <begin position="233"/>
        <end position="243"/>
    </location>
</feature>
<gene>
    <name evidence="2" type="ordered locus">AXX17_At5g31490</name>
</gene>
<proteinExistence type="predicted"/>
<accession>A0A178UT02</accession>
<reference evidence="3" key="1">
    <citation type="journal article" date="2016" name="Proc. Natl. Acad. Sci. U.S.A.">
        <title>Chromosome-level assembly of Arabidopsis thaliana Ler reveals the extent of translocation and inversion polymorphisms.</title>
        <authorList>
            <person name="Zapata L."/>
            <person name="Ding J."/>
            <person name="Willing E.M."/>
            <person name="Hartwig B."/>
            <person name="Bezdan D."/>
            <person name="Jiao W.B."/>
            <person name="Patel V."/>
            <person name="Velikkakam James G."/>
            <person name="Koornneef M."/>
            <person name="Ossowski S."/>
            <person name="Schneeberger K."/>
        </authorList>
    </citation>
    <scope>NUCLEOTIDE SEQUENCE [LARGE SCALE GENOMIC DNA]</scope>
    <source>
        <strain evidence="3">cv. Landsberg erecta</strain>
    </source>
</reference>
<feature type="compositionally biased region" description="Basic residues" evidence="1">
    <location>
        <begin position="177"/>
        <end position="189"/>
    </location>
</feature>
<feature type="region of interest" description="Disordered" evidence="1">
    <location>
        <begin position="160"/>
        <end position="210"/>
    </location>
</feature>
<evidence type="ECO:0000313" key="3">
    <source>
        <dbReference type="Proteomes" id="UP000078284"/>
    </source>
</evidence>
<dbReference type="Proteomes" id="UP000078284">
    <property type="component" value="Chromosome 5"/>
</dbReference>
<dbReference type="EMBL" id="LUHQ01000005">
    <property type="protein sequence ID" value="OAO95851.1"/>
    <property type="molecule type" value="Genomic_DNA"/>
</dbReference>
<organism evidence="2 3">
    <name type="scientific">Arabidopsis thaliana</name>
    <name type="common">Mouse-ear cress</name>
    <dbReference type="NCBI Taxonomy" id="3702"/>
    <lineage>
        <taxon>Eukaryota</taxon>
        <taxon>Viridiplantae</taxon>
        <taxon>Streptophyta</taxon>
        <taxon>Embryophyta</taxon>
        <taxon>Tracheophyta</taxon>
        <taxon>Spermatophyta</taxon>
        <taxon>Magnoliopsida</taxon>
        <taxon>eudicotyledons</taxon>
        <taxon>Gunneridae</taxon>
        <taxon>Pentapetalae</taxon>
        <taxon>rosids</taxon>
        <taxon>malvids</taxon>
        <taxon>Brassicales</taxon>
        <taxon>Brassicaceae</taxon>
        <taxon>Camelineae</taxon>
        <taxon>Arabidopsis</taxon>
    </lineage>
</organism>